<dbReference type="EMBL" id="CACSAS010000046">
    <property type="protein sequence ID" value="CAA0130231.1"/>
    <property type="molecule type" value="Genomic_DNA"/>
</dbReference>
<name>A0A5S9R712_9HYPH</name>
<evidence type="ECO:0000313" key="1">
    <source>
        <dbReference type="EMBL" id="CAA0130231.1"/>
    </source>
</evidence>
<gene>
    <name evidence="1" type="ORF">STARVERO_04580</name>
</gene>
<protein>
    <submittedName>
        <fullName evidence="1">Uncharacterized protein</fullName>
    </submittedName>
</protein>
<proteinExistence type="predicted"/>
<sequence>MPRRRPAAPAPAPLLAWPELQRLGELASRHQALSARMHRMPPRSRRRLHAESEIAALTCQILALEVQLRRQS</sequence>
<dbReference type="Proteomes" id="UP000433050">
    <property type="component" value="Unassembled WGS sequence"/>
</dbReference>
<dbReference type="AlphaFoldDB" id="A0A5S9R712"/>
<keyword evidence="2" id="KW-1185">Reference proteome</keyword>
<organism evidence="1 2">
    <name type="scientific">Starkeya nomas</name>
    <dbReference type="NCBI Taxonomy" id="2666134"/>
    <lineage>
        <taxon>Bacteria</taxon>
        <taxon>Pseudomonadati</taxon>
        <taxon>Pseudomonadota</taxon>
        <taxon>Alphaproteobacteria</taxon>
        <taxon>Hyphomicrobiales</taxon>
        <taxon>Xanthobacteraceae</taxon>
        <taxon>Starkeya</taxon>
    </lineage>
</organism>
<evidence type="ECO:0000313" key="2">
    <source>
        <dbReference type="Proteomes" id="UP000433050"/>
    </source>
</evidence>
<reference evidence="1 2" key="1">
    <citation type="submission" date="2019-12" db="EMBL/GenBank/DDBJ databases">
        <authorList>
            <person name="Reyes-Prieto M."/>
        </authorList>
    </citation>
    <scope>NUCLEOTIDE SEQUENCE [LARGE SCALE GENOMIC DNA]</scope>
    <source>
        <strain evidence="1">HF14-78462</strain>
    </source>
</reference>
<accession>A0A5S9R712</accession>
<dbReference type="RefSeq" id="WP_159602585.1">
    <property type="nucleotide sequence ID" value="NZ_CACSAS010000046.1"/>
</dbReference>